<evidence type="ECO:0000313" key="1">
    <source>
        <dbReference type="EMBL" id="TBU27172.1"/>
    </source>
</evidence>
<organism evidence="1">
    <name type="scientific">Dichomitus squalens</name>
    <dbReference type="NCBI Taxonomy" id="114155"/>
    <lineage>
        <taxon>Eukaryota</taxon>
        <taxon>Fungi</taxon>
        <taxon>Dikarya</taxon>
        <taxon>Basidiomycota</taxon>
        <taxon>Agaricomycotina</taxon>
        <taxon>Agaricomycetes</taxon>
        <taxon>Polyporales</taxon>
        <taxon>Polyporaceae</taxon>
        <taxon>Dichomitus</taxon>
    </lineage>
</organism>
<dbReference type="Proteomes" id="UP000292957">
    <property type="component" value="Unassembled WGS sequence"/>
</dbReference>
<accession>A0A4Q9MLK1</accession>
<protein>
    <submittedName>
        <fullName evidence="1">Uncharacterized protein</fullName>
    </submittedName>
</protein>
<proteinExistence type="predicted"/>
<dbReference type="AlphaFoldDB" id="A0A4Q9MLK1"/>
<gene>
    <name evidence="1" type="ORF">BD311DRAFT_760937</name>
</gene>
<dbReference type="EMBL" id="ML143435">
    <property type="protein sequence ID" value="TBU27172.1"/>
    <property type="molecule type" value="Genomic_DNA"/>
</dbReference>
<sequence length="70" mass="7703">MVLHVFDIAPPLDDTGKFIVIEPKMTNTILSLVVSSAASRSRPTTELRQYVGILSMCAAESSRVRIEPRS</sequence>
<reference evidence="1" key="1">
    <citation type="submission" date="2019-01" db="EMBL/GenBank/DDBJ databases">
        <title>Draft genome sequences of three monokaryotic isolates of the white-rot basidiomycete fungus Dichomitus squalens.</title>
        <authorList>
            <consortium name="DOE Joint Genome Institute"/>
            <person name="Lopez S.C."/>
            <person name="Andreopoulos B."/>
            <person name="Pangilinan J."/>
            <person name="Lipzen A."/>
            <person name="Riley R."/>
            <person name="Ahrendt S."/>
            <person name="Ng V."/>
            <person name="Barry K."/>
            <person name="Daum C."/>
            <person name="Grigoriev I.V."/>
            <person name="Hilden K.S."/>
            <person name="Makela M.R."/>
            <person name="de Vries R.P."/>
        </authorList>
    </citation>
    <scope>NUCLEOTIDE SEQUENCE [LARGE SCALE GENOMIC DNA]</scope>
    <source>
        <strain evidence="1">OM18370.1</strain>
    </source>
</reference>
<name>A0A4Q9MLK1_9APHY</name>